<dbReference type="EMBL" id="JBHULH010000004">
    <property type="protein sequence ID" value="MFD2567672.1"/>
    <property type="molecule type" value="Genomic_DNA"/>
</dbReference>
<evidence type="ECO:0000313" key="7">
    <source>
        <dbReference type="Proteomes" id="UP001597508"/>
    </source>
</evidence>
<protein>
    <submittedName>
        <fullName evidence="6">Helix-turn-helix transcriptional regulator</fullName>
    </submittedName>
</protein>
<dbReference type="Gene3D" id="1.10.260.40">
    <property type="entry name" value="lambda repressor-like DNA-binding domains"/>
    <property type="match status" value="1"/>
</dbReference>
<sequence length="124" mass="14009">MVNTTDFTNRLKKILEHHQLTASLFADKIGVQRSSISHILSGRNKPSLDFILKVTNTFSDVDIYWLLNGKGTFPKEEQKTVGSPTQQQAAMFSDQGDHPTNAGKRISRIVVFYSDGTFDEYNKQ</sequence>
<dbReference type="PANTHER" id="PTHR40661">
    <property type="match status" value="1"/>
</dbReference>
<feature type="region of interest" description="Disordered" evidence="4">
    <location>
        <begin position="76"/>
        <end position="103"/>
    </location>
</feature>
<gene>
    <name evidence="6" type="ORF">ACFSRZ_09830</name>
</gene>
<evidence type="ECO:0000256" key="2">
    <source>
        <dbReference type="ARBA" id="ARBA00023125"/>
    </source>
</evidence>
<keyword evidence="2" id="KW-0238">DNA-binding</keyword>
<feature type="compositionally biased region" description="Polar residues" evidence="4">
    <location>
        <begin position="80"/>
        <end position="90"/>
    </location>
</feature>
<keyword evidence="1" id="KW-0805">Transcription regulation</keyword>
<dbReference type="PANTHER" id="PTHR40661:SF3">
    <property type="entry name" value="FELS-1 PROPHAGE TRANSCRIPTIONAL REGULATOR"/>
    <property type="match status" value="1"/>
</dbReference>
<accession>A0ABW5LSA0</accession>
<feature type="domain" description="HTH cro/C1-type" evidence="5">
    <location>
        <begin position="11"/>
        <end position="66"/>
    </location>
</feature>
<dbReference type="InterPro" id="IPR001387">
    <property type="entry name" value="Cro/C1-type_HTH"/>
</dbReference>
<dbReference type="Proteomes" id="UP001597508">
    <property type="component" value="Unassembled WGS sequence"/>
</dbReference>
<dbReference type="PROSITE" id="PS50943">
    <property type="entry name" value="HTH_CROC1"/>
    <property type="match status" value="1"/>
</dbReference>
<evidence type="ECO:0000256" key="4">
    <source>
        <dbReference type="SAM" id="MobiDB-lite"/>
    </source>
</evidence>
<keyword evidence="3" id="KW-0804">Transcription</keyword>
<evidence type="ECO:0000259" key="5">
    <source>
        <dbReference type="PROSITE" id="PS50943"/>
    </source>
</evidence>
<comment type="caution">
    <text evidence="6">The sequence shown here is derived from an EMBL/GenBank/DDBJ whole genome shotgun (WGS) entry which is preliminary data.</text>
</comment>
<evidence type="ECO:0000256" key="3">
    <source>
        <dbReference type="ARBA" id="ARBA00023163"/>
    </source>
</evidence>
<dbReference type="CDD" id="cd00093">
    <property type="entry name" value="HTH_XRE"/>
    <property type="match status" value="1"/>
</dbReference>
<evidence type="ECO:0000256" key="1">
    <source>
        <dbReference type="ARBA" id="ARBA00023015"/>
    </source>
</evidence>
<proteinExistence type="predicted"/>
<organism evidence="6 7">
    <name type="scientific">Pseudotenacibaculum haliotis</name>
    <dbReference type="NCBI Taxonomy" id="1862138"/>
    <lineage>
        <taxon>Bacteria</taxon>
        <taxon>Pseudomonadati</taxon>
        <taxon>Bacteroidota</taxon>
        <taxon>Flavobacteriia</taxon>
        <taxon>Flavobacteriales</taxon>
        <taxon>Flavobacteriaceae</taxon>
        <taxon>Pseudotenacibaculum</taxon>
    </lineage>
</organism>
<evidence type="ECO:0000313" key="6">
    <source>
        <dbReference type="EMBL" id="MFD2567672.1"/>
    </source>
</evidence>
<dbReference type="SUPFAM" id="SSF47413">
    <property type="entry name" value="lambda repressor-like DNA-binding domains"/>
    <property type="match status" value="1"/>
</dbReference>
<name>A0ABW5LSA0_9FLAO</name>
<dbReference type="InterPro" id="IPR010982">
    <property type="entry name" value="Lambda_DNA-bd_dom_sf"/>
</dbReference>
<dbReference type="SMART" id="SM00530">
    <property type="entry name" value="HTH_XRE"/>
    <property type="match status" value="1"/>
</dbReference>
<keyword evidence="7" id="KW-1185">Reference proteome</keyword>
<dbReference type="RefSeq" id="WP_379666382.1">
    <property type="nucleotide sequence ID" value="NZ_JBHULH010000004.1"/>
</dbReference>
<reference evidence="7" key="1">
    <citation type="journal article" date="2019" name="Int. J. Syst. Evol. Microbiol.">
        <title>The Global Catalogue of Microorganisms (GCM) 10K type strain sequencing project: providing services to taxonomists for standard genome sequencing and annotation.</title>
        <authorList>
            <consortium name="The Broad Institute Genomics Platform"/>
            <consortium name="The Broad Institute Genome Sequencing Center for Infectious Disease"/>
            <person name="Wu L."/>
            <person name="Ma J."/>
        </authorList>
    </citation>
    <scope>NUCLEOTIDE SEQUENCE [LARGE SCALE GENOMIC DNA]</scope>
    <source>
        <strain evidence="7">KCTC 52127</strain>
    </source>
</reference>
<dbReference type="Pfam" id="PF01381">
    <property type="entry name" value="HTH_3"/>
    <property type="match status" value="1"/>
</dbReference>